<evidence type="ECO:0000256" key="12">
    <source>
        <dbReference type="ARBA" id="ARBA00022843"/>
    </source>
</evidence>
<feature type="domain" description="DNA-directed DNA polymerase X" evidence="24">
    <location>
        <begin position="2"/>
        <end position="322"/>
    </location>
</feature>
<dbReference type="EMBL" id="CP029803">
    <property type="protein sequence ID" value="AWT60928.1"/>
    <property type="molecule type" value="Genomic_DNA"/>
</dbReference>
<gene>
    <name evidence="25" type="primary">polX</name>
    <name evidence="25" type="ORF">DF168_02153</name>
</gene>
<reference evidence="25 26" key="1">
    <citation type="submission" date="2018-06" db="EMBL/GenBank/DDBJ databases">
        <title>Draft Genome Sequence of a Novel Marine Bacterium Related to the Verrucomicrobia.</title>
        <authorList>
            <person name="Vosseberg J."/>
            <person name="Martijn J."/>
            <person name="Ettema T.J.G."/>
        </authorList>
    </citation>
    <scope>NUCLEOTIDE SEQUENCE [LARGE SCALE GENOMIC DNA]</scope>
    <source>
        <strain evidence="25">TARA_B100001123</strain>
    </source>
</reference>
<dbReference type="InterPro" id="IPR016195">
    <property type="entry name" value="Pol/histidinol_Pase-like"/>
</dbReference>
<evidence type="ECO:0000259" key="23">
    <source>
        <dbReference type="SMART" id="SM00481"/>
    </source>
</evidence>
<dbReference type="SUPFAM" id="SSF158702">
    <property type="entry name" value="Sec63 N-terminal domain-like"/>
    <property type="match status" value="1"/>
</dbReference>
<dbReference type="CDD" id="cd07436">
    <property type="entry name" value="PHP_PolX"/>
    <property type="match status" value="1"/>
</dbReference>
<dbReference type="InterPro" id="IPR002008">
    <property type="entry name" value="DNA_pol_X_beta-like"/>
</dbReference>
<dbReference type="InterPro" id="IPR050243">
    <property type="entry name" value="PHP_phosphatase"/>
</dbReference>
<evidence type="ECO:0000256" key="20">
    <source>
        <dbReference type="ARBA" id="ARBA00045548"/>
    </source>
</evidence>
<keyword evidence="13" id="KW-0239">DNA-directed DNA polymerase</keyword>
<evidence type="ECO:0000256" key="18">
    <source>
        <dbReference type="ARBA" id="ARBA00044632"/>
    </source>
</evidence>
<feature type="domain" description="Polymerase/histidinol phosphatase N-terminal" evidence="23">
    <location>
        <begin position="346"/>
        <end position="426"/>
    </location>
</feature>
<evidence type="ECO:0000256" key="11">
    <source>
        <dbReference type="ARBA" id="ARBA00022763"/>
    </source>
</evidence>
<dbReference type="PIRSF" id="PIRSF005047">
    <property type="entry name" value="UCP005047_YshC"/>
    <property type="match status" value="1"/>
</dbReference>
<dbReference type="InterPro" id="IPR037160">
    <property type="entry name" value="DNA_Pol_thumb_sf"/>
</dbReference>
<evidence type="ECO:0000256" key="15">
    <source>
        <dbReference type="ARBA" id="ARBA00023204"/>
    </source>
</evidence>
<dbReference type="SMART" id="SM00278">
    <property type="entry name" value="HhH1"/>
    <property type="match status" value="3"/>
</dbReference>
<feature type="domain" description="Helix-hairpin-helix DNA-binding motif class 1" evidence="22">
    <location>
        <begin position="126"/>
        <end position="145"/>
    </location>
</feature>
<protein>
    <recommendedName>
        <fullName evidence="5">DNA polymerase beta</fullName>
        <ecNumber evidence="3">2.7.7.7</ecNumber>
        <ecNumber evidence="4">4.2.99.18</ecNumber>
    </recommendedName>
    <alternativeName>
        <fullName evidence="16">5'-deoxyribose-phosphate lyase</fullName>
    </alternativeName>
    <alternativeName>
        <fullName evidence="17">AP lyase</fullName>
    </alternativeName>
</protein>
<dbReference type="Proteomes" id="UP000247465">
    <property type="component" value="Chromosome"/>
</dbReference>
<dbReference type="Gene3D" id="3.20.20.140">
    <property type="entry name" value="Metal-dependent hydrolases"/>
    <property type="match status" value="1"/>
</dbReference>
<evidence type="ECO:0000256" key="1">
    <source>
        <dbReference type="ARBA" id="ARBA00001946"/>
    </source>
</evidence>
<dbReference type="GO" id="GO:0004527">
    <property type="term" value="F:exonuclease activity"/>
    <property type="evidence" value="ECO:0007669"/>
    <property type="project" value="UniProtKB-KW"/>
</dbReference>
<evidence type="ECO:0000259" key="22">
    <source>
        <dbReference type="SMART" id="SM00278"/>
    </source>
</evidence>
<comment type="catalytic activity">
    <reaction evidence="19">
        <text>a 5'-end 2'-deoxyribose-2'-deoxyribonucleotide-DNA = (2E,4S)-4-hydroxypenten-2-al-5-phosphate + a 5'-end 5'-phospho-2'-deoxyribonucleoside-DNA + H(+)</text>
        <dbReference type="Rhea" id="RHEA:76255"/>
        <dbReference type="Rhea" id="RHEA-COMP:13180"/>
        <dbReference type="Rhea" id="RHEA-COMP:18657"/>
        <dbReference type="ChEBI" id="CHEBI:15378"/>
        <dbReference type="ChEBI" id="CHEBI:136412"/>
        <dbReference type="ChEBI" id="CHEBI:195194"/>
        <dbReference type="ChEBI" id="CHEBI:195195"/>
    </reaction>
</comment>
<dbReference type="SMART" id="SM00481">
    <property type="entry name" value="POLIIIAc"/>
    <property type="match status" value="1"/>
</dbReference>
<dbReference type="Pfam" id="PF02811">
    <property type="entry name" value="PHP"/>
    <property type="match status" value="1"/>
</dbReference>
<dbReference type="InterPro" id="IPR004013">
    <property type="entry name" value="PHP_dom"/>
</dbReference>
<dbReference type="InterPro" id="IPR047967">
    <property type="entry name" value="PolX_PHP"/>
</dbReference>
<dbReference type="EC" id="4.2.99.18" evidence="4"/>
<dbReference type="InterPro" id="IPR010996">
    <property type="entry name" value="HHH_MUS81"/>
</dbReference>
<feature type="domain" description="Helix-hairpin-helix DNA-binding motif class 1" evidence="22">
    <location>
        <begin position="91"/>
        <end position="110"/>
    </location>
</feature>
<dbReference type="InterPro" id="IPR043519">
    <property type="entry name" value="NT_sf"/>
</dbReference>
<dbReference type="NCBIfam" id="NF006375">
    <property type="entry name" value="PRK08609.1"/>
    <property type="match status" value="1"/>
</dbReference>
<keyword evidence="25" id="KW-0269">Exonuclease</keyword>
<evidence type="ECO:0000256" key="7">
    <source>
        <dbReference type="ARBA" id="ARBA00022634"/>
    </source>
</evidence>
<dbReference type="PRINTS" id="PR00870">
    <property type="entry name" value="DNAPOLXBETA"/>
</dbReference>
<keyword evidence="25" id="KW-0540">Nuclease</keyword>
<keyword evidence="10" id="KW-0235">DNA replication</keyword>
<dbReference type="GO" id="GO:0005829">
    <property type="term" value="C:cytosol"/>
    <property type="evidence" value="ECO:0007669"/>
    <property type="project" value="TreeGrafter"/>
</dbReference>
<keyword evidence="9" id="KW-0548">Nucleotidyltransferase</keyword>
<dbReference type="FunFam" id="3.20.20.140:FF:000047">
    <property type="entry name" value="PHP domain-containing protein"/>
    <property type="match status" value="1"/>
</dbReference>
<evidence type="ECO:0000256" key="5">
    <source>
        <dbReference type="ARBA" id="ARBA00020020"/>
    </source>
</evidence>
<organism evidence="25 26">
    <name type="scientific">Candidatus Moanibacter tarae</name>
    <dbReference type="NCBI Taxonomy" id="2200854"/>
    <lineage>
        <taxon>Bacteria</taxon>
        <taxon>Pseudomonadati</taxon>
        <taxon>Verrucomicrobiota</taxon>
        <taxon>Opitutia</taxon>
        <taxon>Puniceicoccales</taxon>
        <taxon>Puniceicoccales incertae sedis</taxon>
        <taxon>Candidatus Moanibacter</taxon>
    </lineage>
</organism>
<dbReference type="InterPro" id="IPR027421">
    <property type="entry name" value="DNA_pol_lamdba_lyase_dom_sf"/>
</dbReference>
<dbReference type="Pfam" id="PF14520">
    <property type="entry name" value="HHH_5"/>
    <property type="match status" value="1"/>
</dbReference>
<evidence type="ECO:0000256" key="9">
    <source>
        <dbReference type="ARBA" id="ARBA00022695"/>
    </source>
</evidence>
<keyword evidence="25" id="KW-0378">Hydrolase</keyword>
<evidence type="ECO:0000256" key="10">
    <source>
        <dbReference type="ARBA" id="ARBA00022705"/>
    </source>
</evidence>
<dbReference type="SUPFAM" id="SSF89550">
    <property type="entry name" value="PHP domain-like"/>
    <property type="match status" value="1"/>
</dbReference>
<dbReference type="GO" id="GO:0140078">
    <property type="term" value="F:class I DNA-(apurinic or apyrimidinic site) endonuclease activity"/>
    <property type="evidence" value="ECO:0007669"/>
    <property type="project" value="UniProtKB-EC"/>
</dbReference>
<keyword evidence="8" id="KW-0808">Transferase</keyword>
<dbReference type="InterPro" id="IPR003141">
    <property type="entry name" value="Pol/His_phosphatase_N"/>
</dbReference>
<evidence type="ECO:0000256" key="17">
    <source>
        <dbReference type="ARBA" id="ARBA00035726"/>
    </source>
</evidence>
<dbReference type="SUPFAM" id="SSF47802">
    <property type="entry name" value="DNA polymerase beta, N-terminal domain-like"/>
    <property type="match status" value="1"/>
</dbReference>
<evidence type="ECO:0000313" key="26">
    <source>
        <dbReference type="Proteomes" id="UP000247465"/>
    </source>
</evidence>
<evidence type="ECO:0000259" key="24">
    <source>
        <dbReference type="SMART" id="SM00483"/>
    </source>
</evidence>
<keyword evidence="15" id="KW-0234">DNA repair</keyword>
<dbReference type="KEGG" id="mtar:DF168_02153"/>
<sequence>MDKNSIADIFRDVGVLLELKGENAFKIRAYQSGARTLESLEEELSVLIAEDRLTDVKGIGKALADKVCILHGEGVLPFYEDLRASVPDGLINMLEIAGLGAKKIRALYEALGVDSIEKLEKACREGRVASIAGFGAKSEEKILIGIRNREVYSKRHIWWDAFEVAQSILEGLRKLPAVKRAEHAGSLRRGLETVGDLDLIVASADPLPIMNWFIRQKTVAEVTAIGETKSSVRLHGGLQADLRIVPEVQFCYALHHFTGSKEHNVLLRQRALRQGYSLSEWGITSKSEEDGERECGFDAAPESEKELFEFFGLDFIPPELREGTSEIEEAENPPLPNLIRNEDLKGVFHNHTTDSDGHNTLEEMVEMAERIGWEYIGIADHSKASFQANGMNEGRLANQVESIRELNQSGKYRIHVYTGVECDILPDGELDFDDDILEELDYVVVSVHSSFSQSREAMTSRIIKAIEHPSATMLGHITGRVLSRREGYRVDQEKVIDAAAANGKIIELNANPHRLDMDWRLWRKAAEKGVLCAINPDAHSADGLCYYRAGVTAARKGWLKADNVLNTWTRKRVSEYLKLG</sequence>
<dbReference type="InterPro" id="IPR022311">
    <property type="entry name" value="PolX-like"/>
</dbReference>
<dbReference type="Gene3D" id="1.10.150.110">
    <property type="entry name" value="DNA polymerase beta, N-terminal domain-like"/>
    <property type="match status" value="1"/>
</dbReference>
<name>A0A2Z4AI73_9BACT</name>
<keyword evidence="11" id="KW-0227">DNA damage</keyword>
<evidence type="ECO:0000313" key="25">
    <source>
        <dbReference type="EMBL" id="AWT60928.1"/>
    </source>
</evidence>
<evidence type="ECO:0000256" key="14">
    <source>
        <dbReference type="ARBA" id="ARBA00023053"/>
    </source>
</evidence>
<dbReference type="AlphaFoldDB" id="A0A2Z4AI73"/>
<dbReference type="PANTHER" id="PTHR36928">
    <property type="entry name" value="PHOSPHATASE YCDX-RELATED"/>
    <property type="match status" value="1"/>
</dbReference>
<dbReference type="Gene3D" id="3.30.460.10">
    <property type="entry name" value="Beta Polymerase, domain 2"/>
    <property type="match status" value="1"/>
</dbReference>
<dbReference type="PANTHER" id="PTHR36928:SF1">
    <property type="entry name" value="PHOSPHATASE YCDX-RELATED"/>
    <property type="match status" value="1"/>
</dbReference>
<dbReference type="GO" id="GO:0006281">
    <property type="term" value="P:DNA repair"/>
    <property type="evidence" value="ECO:0007669"/>
    <property type="project" value="UniProtKB-KW"/>
</dbReference>
<keyword evidence="14" id="KW-0915">Sodium</keyword>
<feature type="domain" description="Helix-hairpin-helix DNA-binding motif class 1" evidence="22">
    <location>
        <begin position="51"/>
        <end position="70"/>
    </location>
</feature>
<evidence type="ECO:0000256" key="19">
    <source>
        <dbReference type="ARBA" id="ARBA00044678"/>
    </source>
</evidence>
<dbReference type="GO" id="GO:0042578">
    <property type="term" value="F:phosphoric ester hydrolase activity"/>
    <property type="evidence" value="ECO:0007669"/>
    <property type="project" value="TreeGrafter"/>
</dbReference>
<evidence type="ECO:0000256" key="6">
    <source>
        <dbReference type="ARBA" id="ARBA00022481"/>
    </source>
</evidence>
<dbReference type="CDD" id="cd00141">
    <property type="entry name" value="NT_POLXc"/>
    <property type="match status" value="1"/>
</dbReference>
<evidence type="ECO:0000256" key="4">
    <source>
        <dbReference type="ARBA" id="ARBA00012720"/>
    </source>
</evidence>
<evidence type="ECO:0000256" key="16">
    <source>
        <dbReference type="ARBA" id="ARBA00035717"/>
    </source>
</evidence>
<dbReference type="Pfam" id="PF14716">
    <property type="entry name" value="HHH_8"/>
    <property type="match status" value="1"/>
</dbReference>
<dbReference type="InterPro" id="IPR002054">
    <property type="entry name" value="DNA-dir_DNA_pol_X"/>
</dbReference>
<proteinExistence type="predicted"/>
<comment type="function">
    <text evidence="20">Repair polymerase that plays a key role in base-excision repair. During this process, the damaged base is excised by specific DNA glycosylases, the DNA backbone is nicked at the abasic site by an apurinic/apyrimidic (AP) endonuclease, and POLB removes 5'-deoxyribose-phosphate from the preincised AP site acting as a 5'-deoxyribose-phosphate lyase (5'-dRP lyase); through its DNA polymerase activity, it adds one nucleotide to the 3' end of the arising single-nucleotide gap. Conducts 'gap-filling' DNA synthesis in a stepwise distributive fashion rather than in a processive fashion as for other DNA polymerases. It is also able to cleave sugar-phosphate bonds 3' to an intact AP site, acting as an AP lyase.</text>
</comment>
<accession>A0A2Z4AI73</accession>
<comment type="catalytic activity">
    <reaction evidence="21">
        <text>DNA(n) + a 2'-deoxyribonucleoside 5'-triphosphate = DNA(n+1) + diphosphate</text>
        <dbReference type="Rhea" id="RHEA:22508"/>
        <dbReference type="Rhea" id="RHEA-COMP:17339"/>
        <dbReference type="Rhea" id="RHEA-COMP:17340"/>
        <dbReference type="ChEBI" id="CHEBI:33019"/>
        <dbReference type="ChEBI" id="CHEBI:61560"/>
        <dbReference type="ChEBI" id="CHEBI:173112"/>
        <dbReference type="EC" id="2.7.7.7"/>
    </reaction>
</comment>
<dbReference type="Pfam" id="PF14791">
    <property type="entry name" value="DNA_pol_B_thumb"/>
    <property type="match status" value="1"/>
</dbReference>
<evidence type="ECO:0000256" key="2">
    <source>
        <dbReference type="ARBA" id="ARBA00004496"/>
    </source>
</evidence>
<dbReference type="GO" id="GO:0003677">
    <property type="term" value="F:DNA binding"/>
    <property type="evidence" value="ECO:0007669"/>
    <property type="project" value="InterPro"/>
</dbReference>
<evidence type="ECO:0000256" key="3">
    <source>
        <dbReference type="ARBA" id="ARBA00012417"/>
    </source>
</evidence>
<evidence type="ECO:0000256" key="13">
    <source>
        <dbReference type="ARBA" id="ARBA00022932"/>
    </source>
</evidence>
<dbReference type="InterPro" id="IPR003583">
    <property type="entry name" value="Hlx-hairpin-Hlx_DNA-bd_motif"/>
</dbReference>
<comment type="subcellular location">
    <subcellularLocation>
        <location evidence="2">Cytoplasm</location>
    </subcellularLocation>
</comment>
<comment type="cofactor">
    <cofactor evidence="1">
        <name>Mg(2+)</name>
        <dbReference type="ChEBI" id="CHEBI:18420"/>
    </cofactor>
</comment>
<comment type="catalytic activity">
    <reaction evidence="18">
        <text>2'-deoxyribonucleotide-(2'-deoxyribose 5'-phosphate)-2'-deoxyribonucleotide-DNA = a 3'-end 2'-deoxyribonucleotide-(2,3-dehydro-2,3-deoxyribose 5'-phosphate)-DNA + a 5'-end 5'-phospho-2'-deoxyribonucleoside-DNA + H(+)</text>
        <dbReference type="Rhea" id="RHEA:66592"/>
        <dbReference type="Rhea" id="RHEA-COMP:13180"/>
        <dbReference type="Rhea" id="RHEA-COMP:16897"/>
        <dbReference type="Rhea" id="RHEA-COMP:17067"/>
        <dbReference type="ChEBI" id="CHEBI:15378"/>
        <dbReference type="ChEBI" id="CHEBI:136412"/>
        <dbReference type="ChEBI" id="CHEBI:157695"/>
        <dbReference type="ChEBI" id="CHEBI:167181"/>
        <dbReference type="EC" id="4.2.99.18"/>
    </reaction>
</comment>
<dbReference type="SUPFAM" id="SSF81301">
    <property type="entry name" value="Nucleotidyltransferase"/>
    <property type="match status" value="1"/>
</dbReference>
<keyword evidence="7" id="KW-0237">DNA synthesis</keyword>
<keyword evidence="6" id="KW-0488">Methylation</keyword>
<evidence type="ECO:0000256" key="21">
    <source>
        <dbReference type="ARBA" id="ARBA00049244"/>
    </source>
</evidence>
<dbReference type="Gene3D" id="3.30.210.10">
    <property type="entry name" value="DNA polymerase, thumb domain"/>
    <property type="match status" value="1"/>
</dbReference>
<dbReference type="GO" id="GO:0003887">
    <property type="term" value="F:DNA-directed DNA polymerase activity"/>
    <property type="evidence" value="ECO:0007669"/>
    <property type="project" value="UniProtKB-KW"/>
</dbReference>
<keyword evidence="12" id="KW-0832">Ubl conjugation</keyword>
<dbReference type="SMART" id="SM00483">
    <property type="entry name" value="POLXc"/>
    <property type="match status" value="1"/>
</dbReference>
<dbReference type="EC" id="2.7.7.7" evidence="3"/>
<dbReference type="GO" id="GO:0008270">
    <property type="term" value="F:zinc ion binding"/>
    <property type="evidence" value="ECO:0007669"/>
    <property type="project" value="TreeGrafter"/>
</dbReference>
<evidence type="ECO:0000256" key="8">
    <source>
        <dbReference type="ARBA" id="ARBA00022679"/>
    </source>
</evidence>
<dbReference type="InterPro" id="IPR029398">
    <property type="entry name" value="PolB_thumb"/>
</dbReference>
<dbReference type="Gene3D" id="1.10.150.20">
    <property type="entry name" value="5' to 3' exonuclease, C-terminal subdomain"/>
    <property type="match status" value="1"/>
</dbReference>